<dbReference type="OrthoDB" id="9770036at2"/>
<feature type="domain" description="ABC3 transporter permease C-terminal" evidence="7">
    <location>
        <begin position="292"/>
        <end position="405"/>
    </location>
</feature>
<keyword evidence="3" id="KW-0812">Transmembrane</keyword>
<evidence type="ECO:0000313" key="9">
    <source>
        <dbReference type="EMBL" id="KOO68214.1"/>
    </source>
</evidence>
<evidence type="ECO:0000259" key="8">
    <source>
        <dbReference type="Pfam" id="PF12704"/>
    </source>
</evidence>
<protein>
    <submittedName>
        <fullName evidence="9">Multidrug ABC transporter substrate-binding protein</fullName>
    </submittedName>
</protein>
<keyword evidence="5" id="KW-0472">Membrane</keyword>
<keyword evidence="10" id="KW-1185">Reference proteome</keyword>
<evidence type="ECO:0000259" key="7">
    <source>
        <dbReference type="Pfam" id="PF02687"/>
    </source>
</evidence>
<sequence length="412" mass="44971">MSITNLFKIALRAIAANKLRSFLTMLGIIIGVASVITMLAIGQGSKQSIQKQISEMGSNMIMIMPGQDMRGGVRQEASSMETLKLTDYEALKDQCKYISAISPVVNSSGQFINGNNNTPSTIYGVNQDYLTIRKLDVEDGEMFSDEDIKSSAKVCVVGKTVVDNLFPDESDPVGKVIRFNTIPFRIVGVLKSKGYNSMGMDQDDLVLAPYSAVMKRILAITYVQSISCSALTEDLTDKATEEITSILRSQHKLKDATDDFEGDEDDFNIRSQEELATMMNSTTDLMTILLACIAGISLVVGGIGIMNIMYVSVTERTREIGLRMSVGARGVDILSQFLIESILLSVTGGLIGVLIGIGATFGVNIFAKWPVLIQPWSVFLSFFVCTATGVFFGWYPAKKAAQLDPIEAIRYE</sequence>
<feature type="domain" description="MacB-like periplasmic core" evidence="8">
    <location>
        <begin position="21"/>
        <end position="244"/>
    </location>
</feature>
<keyword evidence="4" id="KW-1133">Transmembrane helix</keyword>
<proteinExistence type="inferred from homology"/>
<evidence type="ECO:0000256" key="6">
    <source>
        <dbReference type="ARBA" id="ARBA00038076"/>
    </source>
</evidence>
<dbReference type="InterPro" id="IPR003838">
    <property type="entry name" value="ABC3_permease_C"/>
</dbReference>
<dbReference type="PANTHER" id="PTHR30572:SF4">
    <property type="entry name" value="ABC TRANSPORTER PERMEASE YTRF"/>
    <property type="match status" value="1"/>
</dbReference>
<dbReference type="RefSeq" id="WP_053398541.1">
    <property type="nucleotide sequence ID" value="NZ_LFQU01000016.1"/>
</dbReference>
<evidence type="ECO:0000256" key="1">
    <source>
        <dbReference type="ARBA" id="ARBA00004651"/>
    </source>
</evidence>
<evidence type="ECO:0000256" key="2">
    <source>
        <dbReference type="ARBA" id="ARBA00022475"/>
    </source>
</evidence>
<dbReference type="Proteomes" id="UP000036951">
    <property type="component" value="Unassembled WGS sequence"/>
</dbReference>
<evidence type="ECO:0000256" key="3">
    <source>
        <dbReference type="ARBA" id="ARBA00022692"/>
    </source>
</evidence>
<gene>
    <name evidence="9" type="ORF">ACU52_08850</name>
</gene>
<dbReference type="InterPro" id="IPR050250">
    <property type="entry name" value="Macrolide_Exporter_MacB"/>
</dbReference>
<dbReference type="Pfam" id="PF12704">
    <property type="entry name" value="MacB_PCD"/>
    <property type="match status" value="1"/>
</dbReference>
<comment type="subcellular location">
    <subcellularLocation>
        <location evidence="1">Cell membrane</location>
        <topology evidence="1">Multi-pass membrane protein</topology>
    </subcellularLocation>
</comment>
<evidence type="ECO:0000256" key="4">
    <source>
        <dbReference type="ARBA" id="ARBA00022989"/>
    </source>
</evidence>
<dbReference type="GO" id="GO:0022857">
    <property type="term" value="F:transmembrane transporter activity"/>
    <property type="evidence" value="ECO:0007669"/>
    <property type="project" value="TreeGrafter"/>
</dbReference>
<accession>A0A8E1QYE9</accession>
<dbReference type="PANTHER" id="PTHR30572">
    <property type="entry name" value="MEMBRANE COMPONENT OF TRANSPORTER-RELATED"/>
    <property type="match status" value="1"/>
</dbReference>
<comment type="similarity">
    <text evidence="6">Belongs to the ABC-4 integral membrane protein family.</text>
</comment>
<dbReference type="AlphaFoldDB" id="A0A8E1QYE9"/>
<dbReference type="EMBL" id="LFQU01000016">
    <property type="protein sequence ID" value="KOO68214.1"/>
    <property type="molecule type" value="Genomic_DNA"/>
</dbReference>
<name>A0A8E1QYE9_9BACT</name>
<evidence type="ECO:0000313" key="10">
    <source>
        <dbReference type="Proteomes" id="UP000036951"/>
    </source>
</evidence>
<evidence type="ECO:0000256" key="5">
    <source>
        <dbReference type="ARBA" id="ARBA00023136"/>
    </source>
</evidence>
<organism evidence="9 10">
    <name type="scientific">Xylanibacter rarus</name>
    <dbReference type="NCBI Taxonomy" id="1676614"/>
    <lineage>
        <taxon>Bacteria</taxon>
        <taxon>Pseudomonadati</taxon>
        <taxon>Bacteroidota</taxon>
        <taxon>Bacteroidia</taxon>
        <taxon>Bacteroidales</taxon>
        <taxon>Prevotellaceae</taxon>
        <taxon>Xylanibacter</taxon>
    </lineage>
</organism>
<comment type="caution">
    <text evidence="9">The sequence shown here is derived from an EMBL/GenBank/DDBJ whole genome shotgun (WGS) entry which is preliminary data.</text>
</comment>
<keyword evidence="2" id="KW-1003">Cell membrane</keyword>
<reference evidence="9 10" key="1">
    <citation type="submission" date="2015-06" db="EMBL/GenBank/DDBJ databases">
        <title>Prevotella sp. 109, sp. nov., a novel member of the family Prevotellaceae isolated from human faeces.</title>
        <authorList>
            <person name="Shkoporov A.N."/>
            <person name="Chaplin A.V."/>
            <person name="Kafarskaia L.I."/>
            <person name="Efimov B.A."/>
        </authorList>
    </citation>
    <scope>NUCLEOTIDE SEQUENCE [LARGE SCALE GENOMIC DNA]</scope>
    <source>
        <strain evidence="9 10">109</strain>
    </source>
</reference>
<dbReference type="InterPro" id="IPR025857">
    <property type="entry name" value="MacB_PCD"/>
</dbReference>
<dbReference type="GO" id="GO:0005886">
    <property type="term" value="C:plasma membrane"/>
    <property type="evidence" value="ECO:0007669"/>
    <property type="project" value="UniProtKB-SubCell"/>
</dbReference>
<dbReference type="Pfam" id="PF02687">
    <property type="entry name" value="FtsX"/>
    <property type="match status" value="1"/>
</dbReference>